<gene>
    <name evidence="2" type="ORF">SNR37_000269</name>
</gene>
<evidence type="ECO:0000313" key="2">
    <source>
        <dbReference type="EMBL" id="MEE1674947.1"/>
    </source>
</evidence>
<evidence type="ECO:0000313" key="3">
    <source>
        <dbReference type="Proteomes" id="UP001310248"/>
    </source>
</evidence>
<dbReference type="RefSeq" id="WP_329775965.1">
    <property type="nucleotide sequence ID" value="NZ_JAYDYW010000011.1"/>
</dbReference>
<accession>A0ABU7G6B3</accession>
<dbReference type="SUPFAM" id="SSF53850">
    <property type="entry name" value="Periplasmic binding protein-like II"/>
    <property type="match status" value="1"/>
</dbReference>
<dbReference type="Gene3D" id="3.40.190.10">
    <property type="entry name" value="Periplasmic binding protein-like II"/>
    <property type="match status" value="2"/>
</dbReference>
<proteinExistence type="predicted"/>
<evidence type="ECO:0000256" key="1">
    <source>
        <dbReference type="SAM" id="SignalP"/>
    </source>
</evidence>
<feature type="signal peptide" evidence="1">
    <location>
        <begin position="1"/>
        <end position="18"/>
    </location>
</feature>
<feature type="chain" id="PRO_5045726640" evidence="1">
    <location>
        <begin position="19"/>
        <end position="225"/>
    </location>
</feature>
<dbReference type="Proteomes" id="UP001310248">
    <property type="component" value="Unassembled WGS sequence"/>
</dbReference>
<reference evidence="2 3" key="2">
    <citation type="submission" date="2023-12" db="EMBL/GenBank/DDBJ databases">
        <authorList>
            <consortium name="Cladostephus spongiosus"/>
            <person name="Lorente B."/>
            <person name="Cabral C."/>
            <person name="Frias J."/>
            <person name="Faria J."/>
            <person name="Toubarro D."/>
        </authorList>
    </citation>
    <scope>NUCLEOTIDE SEQUENCE [LARGE SCALE GENOMIC DNA]</scope>
    <source>
        <strain evidence="2 3">ZMCS4</strain>
    </source>
</reference>
<sequence length="225" mass="25580">MRTVCLFMLTLCCAWVSAEPSLRISTAETIAAYPKVRDTVTAAYSELGYTVEIVPMPAKRSLHHARDNHHIDAELARTRYASAYLPNHILIPVAVGHITIAAFVKKDKAVVTDWHSLQQYRVAGVRGHLFLEDKLRNHSDTQFFNSAHQALTMLGRGRVDVVILPLSIGEYVIKKYWHKQITTVSPALDYVPLYHFLHNKHQDKAEQLAEVLQKFTTEPLAQRQE</sequence>
<reference evidence="3" key="1">
    <citation type="submission" date="2023-07" db="EMBL/GenBank/DDBJ databases">
        <title>Draft genome sequence of Agarivorans aestuarii strain ZMCS4, a CAZymes producing bacteria isolated from the marine brown algae Clodostephus spongiosus.</title>
        <authorList>
            <person name="Lorente B."/>
            <person name="Cabral C."/>
            <person name="Frias J."/>
            <person name="Faria J."/>
            <person name="Toubarro D."/>
        </authorList>
    </citation>
    <scope>NUCLEOTIDE SEQUENCE [LARGE SCALE GENOMIC DNA]</scope>
    <source>
        <strain evidence="3">ZMCS4</strain>
    </source>
</reference>
<name>A0ABU7G6B3_9ALTE</name>
<organism evidence="2 3">
    <name type="scientific">Agarivorans aestuarii</name>
    <dbReference type="NCBI Taxonomy" id="1563703"/>
    <lineage>
        <taxon>Bacteria</taxon>
        <taxon>Pseudomonadati</taxon>
        <taxon>Pseudomonadota</taxon>
        <taxon>Gammaproteobacteria</taxon>
        <taxon>Alteromonadales</taxon>
        <taxon>Alteromonadaceae</taxon>
        <taxon>Agarivorans</taxon>
    </lineage>
</organism>
<dbReference type="EMBL" id="JAYDYW010000011">
    <property type="protein sequence ID" value="MEE1674947.1"/>
    <property type="molecule type" value="Genomic_DNA"/>
</dbReference>
<comment type="caution">
    <text evidence="2">The sequence shown here is derived from an EMBL/GenBank/DDBJ whole genome shotgun (WGS) entry which is preliminary data.</text>
</comment>
<protein>
    <submittedName>
        <fullName evidence="2">Transporter substrate-binding domain-containing protein</fullName>
    </submittedName>
</protein>
<keyword evidence="1" id="KW-0732">Signal</keyword>
<keyword evidence="3" id="KW-1185">Reference proteome</keyword>